<dbReference type="AlphaFoldDB" id="A0A1T2L6F1"/>
<gene>
    <name evidence="12" type="ORF">BOW52_05635</name>
</gene>
<dbReference type="InterPro" id="IPR045584">
    <property type="entry name" value="Pilin-like"/>
</dbReference>
<evidence type="ECO:0000256" key="10">
    <source>
        <dbReference type="ARBA" id="ARBA00030775"/>
    </source>
</evidence>
<feature type="domain" description="General secretion pathway GspH" evidence="11">
    <location>
        <begin position="32"/>
        <end position="149"/>
    </location>
</feature>
<dbReference type="InterPro" id="IPR022346">
    <property type="entry name" value="T2SS_GspH"/>
</dbReference>
<dbReference type="GO" id="GO:0015628">
    <property type="term" value="P:protein secretion by the type II secretion system"/>
    <property type="evidence" value="ECO:0007669"/>
    <property type="project" value="InterPro"/>
</dbReference>
<comment type="subcellular location">
    <subcellularLocation>
        <location evidence="1">Cell inner membrane</location>
        <topology evidence="1">Single-pass membrane protein</topology>
    </subcellularLocation>
</comment>
<keyword evidence="7" id="KW-1133">Transmembrane helix</keyword>
<evidence type="ECO:0000256" key="5">
    <source>
        <dbReference type="ARBA" id="ARBA00022519"/>
    </source>
</evidence>
<keyword evidence="3" id="KW-1003">Cell membrane</keyword>
<evidence type="ECO:0000256" key="2">
    <source>
        <dbReference type="ARBA" id="ARBA00021549"/>
    </source>
</evidence>
<dbReference type="GO" id="GO:0005886">
    <property type="term" value="C:plasma membrane"/>
    <property type="evidence" value="ECO:0007669"/>
    <property type="project" value="UniProtKB-SubCell"/>
</dbReference>
<comment type="caution">
    <text evidence="12">The sequence shown here is derived from an EMBL/GenBank/DDBJ whole genome shotgun (WGS) entry which is preliminary data.</text>
</comment>
<evidence type="ECO:0000313" key="13">
    <source>
        <dbReference type="Proteomes" id="UP000190198"/>
    </source>
</evidence>
<dbReference type="GO" id="GO:0015627">
    <property type="term" value="C:type II protein secretion system complex"/>
    <property type="evidence" value="ECO:0007669"/>
    <property type="project" value="InterPro"/>
</dbReference>
<keyword evidence="5" id="KW-0997">Cell inner membrane</keyword>
<evidence type="ECO:0000256" key="6">
    <source>
        <dbReference type="ARBA" id="ARBA00022692"/>
    </source>
</evidence>
<evidence type="ECO:0000256" key="8">
    <source>
        <dbReference type="ARBA" id="ARBA00023136"/>
    </source>
</evidence>
<reference evidence="12 13" key="1">
    <citation type="submission" date="2016-11" db="EMBL/GenBank/DDBJ databases">
        <title>Mixed transmission modes and dynamic genome evolution in an obligate animal-bacterial symbiosis.</title>
        <authorList>
            <person name="Russell S.L."/>
            <person name="Corbett-Detig R.B."/>
            <person name="Cavanaugh C.M."/>
        </authorList>
    </citation>
    <scope>NUCLEOTIDE SEQUENCE [LARGE SCALE GENOMIC DNA]</scope>
    <source>
        <strain evidence="12">Sp-SM6</strain>
    </source>
</reference>
<dbReference type="Pfam" id="PF12019">
    <property type="entry name" value="GspH"/>
    <property type="match status" value="1"/>
</dbReference>
<keyword evidence="6" id="KW-0812">Transmembrane</keyword>
<keyword evidence="13" id="KW-1185">Reference proteome</keyword>
<dbReference type="Proteomes" id="UP000190198">
    <property type="component" value="Unassembled WGS sequence"/>
</dbReference>
<sequence>MIVMVVLAVILLLAVPSFEDTIERRQLQRTGENIYSAIMFAKSEAVKQATDVSITFTKQSPGDGWCYGIDDDTTSACNCITAAANCTLYDDPKTFSNGVAGGAEPFKNIELDSNVSLTFTSDYGKATVDTATVSLESENSHEFNIKIDSEGRRIRIESDLPGYADIP</sequence>
<proteinExistence type="inferred from homology"/>
<evidence type="ECO:0000256" key="1">
    <source>
        <dbReference type="ARBA" id="ARBA00004377"/>
    </source>
</evidence>
<keyword evidence="4" id="KW-0488">Methylation</keyword>
<dbReference type="Gene3D" id="3.55.40.10">
    <property type="entry name" value="minor pseudopilin epsh domain"/>
    <property type="match status" value="1"/>
</dbReference>
<evidence type="ECO:0000259" key="11">
    <source>
        <dbReference type="Pfam" id="PF12019"/>
    </source>
</evidence>
<keyword evidence="8" id="KW-0472">Membrane</keyword>
<evidence type="ECO:0000256" key="9">
    <source>
        <dbReference type="ARBA" id="ARBA00025772"/>
    </source>
</evidence>
<dbReference type="EMBL" id="MPRK01000083">
    <property type="protein sequence ID" value="OOZ40632.1"/>
    <property type="molecule type" value="Genomic_DNA"/>
</dbReference>
<evidence type="ECO:0000256" key="4">
    <source>
        <dbReference type="ARBA" id="ARBA00022481"/>
    </source>
</evidence>
<evidence type="ECO:0000313" key="12">
    <source>
        <dbReference type="EMBL" id="OOZ40632.1"/>
    </source>
</evidence>
<accession>A0A1T2L6F1</accession>
<organism evidence="12 13">
    <name type="scientific">Solemya elarraichensis gill symbiont</name>
    <dbReference type="NCBI Taxonomy" id="1918949"/>
    <lineage>
        <taxon>Bacteria</taxon>
        <taxon>Pseudomonadati</taxon>
        <taxon>Pseudomonadota</taxon>
        <taxon>Gammaproteobacteria</taxon>
        <taxon>sulfur-oxidizing symbionts</taxon>
    </lineage>
</organism>
<protein>
    <recommendedName>
        <fullName evidence="2">Type II secretion system protein H</fullName>
    </recommendedName>
    <alternativeName>
        <fullName evidence="10">General secretion pathway protein H</fullName>
    </alternativeName>
</protein>
<comment type="similarity">
    <text evidence="9">Belongs to the GSP H family.</text>
</comment>
<name>A0A1T2L6F1_9GAMM</name>
<dbReference type="SUPFAM" id="SSF54523">
    <property type="entry name" value="Pili subunits"/>
    <property type="match status" value="1"/>
</dbReference>
<evidence type="ECO:0000256" key="3">
    <source>
        <dbReference type="ARBA" id="ARBA00022475"/>
    </source>
</evidence>
<evidence type="ECO:0000256" key="7">
    <source>
        <dbReference type="ARBA" id="ARBA00022989"/>
    </source>
</evidence>